<dbReference type="HOGENOM" id="CLU_2985169_0_0_1"/>
<reference evidence="1" key="1">
    <citation type="submission" date="2013-04" db="UniProtKB">
        <authorList>
            <consortium name="EnsemblPlants"/>
        </authorList>
    </citation>
    <scope>IDENTIFICATION</scope>
</reference>
<keyword evidence="2" id="KW-1185">Reference proteome</keyword>
<proteinExistence type="predicted"/>
<dbReference type="AlphaFoldDB" id="J3LDA8"/>
<sequence>MSYPMDSEKNGHNSEDSEVHSSRYFVLYLVQDSDIALAKTLNSFSDNTNKSIKLIKVN</sequence>
<dbReference type="Proteomes" id="UP000006038">
    <property type="component" value="Unassembled WGS sequence"/>
</dbReference>
<name>J3LDA8_ORYBR</name>
<dbReference type="EnsemblPlants" id="OB02G26250.1">
    <property type="protein sequence ID" value="OB02G26250.1"/>
    <property type="gene ID" value="OB02G26250"/>
</dbReference>
<evidence type="ECO:0000313" key="1">
    <source>
        <dbReference type="EnsemblPlants" id="OB02G26250.1"/>
    </source>
</evidence>
<dbReference type="Gramene" id="OB02G26250.1">
    <property type="protein sequence ID" value="OB02G26250.1"/>
    <property type="gene ID" value="OB02G26250"/>
</dbReference>
<accession>J3LDA8</accession>
<evidence type="ECO:0000313" key="2">
    <source>
        <dbReference type="Proteomes" id="UP000006038"/>
    </source>
</evidence>
<organism evidence="1">
    <name type="scientific">Oryza brachyantha</name>
    <name type="common">malo sina</name>
    <dbReference type="NCBI Taxonomy" id="4533"/>
    <lineage>
        <taxon>Eukaryota</taxon>
        <taxon>Viridiplantae</taxon>
        <taxon>Streptophyta</taxon>
        <taxon>Embryophyta</taxon>
        <taxon>Tracheophyta</taxon>
        <taxon>Spermatophyta</taxon>
        <taxon>Magnoliopsida</taxon>
        <taxon>Liliopsida</taxon>
        <taxon>Poales</taxon>
        <taxon>Poaceae</taxon>
        <taxon>BOP clade</taxon>
        <taxon>Oryzoideae</taxon>
        <taxon>Oryzeae</taxon>
        <taxon>Oryzinae</taxon>
        <taxon>Oryza</taxon>
    </lineage>
</organism>
<protein>
    <submittedName>
        <fullName evidence="1">Uncharacterized protein</fullName>
    </submittedName>
</protein>